<gene>
    <name evidence="2" type="ORF">QSP1433_LOCUS10214</name>
</gene>
<accession>A0A7S2S4M8</accession>
<feature type="compositionally biased region" description="Basic residues" evidence="1">
    <location>
        <begin position="62"/>
        <end position="76"/>
    </location>
</feature>
<dbReference type="EMBL" id="HBHK01016345">
    <property type="protein sequence ID" value="CAD9689347.1"/>
    <property type="molecule type" value="Transcribed_RNA"/>
</dbReference>
<feature type="region of interest" description="Disordered" evidence="1">
    <location>
        <begin position="54"/>
        <end position="120"/>
    </location>
</feature>
<protein>
    <submittedName>
        <fullName evidence="2">Uncharacterized protein</fullName>
    </submittedName>
</protein>
<feature type="compositionally biased region" description="Basic and acidic residues" evidence="1">
    <location>
        <begin position="77"/>
        <end position="87"/>
    </location>
</feature>
<organism evidence="2">
    <name type="scientific">Mucochytrium quahogii</name>
    <dbReference type="NCBI Taxonomy" id="96639"/>
    <lineage>
        <taxon>Eukaryota</taxon>
        <taxon>Sar</taxon>
        <taxon>Stramenopiles</taxon>
        <taxon>Bigyra</taxon>
        <taxon>Labyrinthulomycetes</taxon>
        <taxon>Thraustochytrida</taxon>
        <taxon>Thraustochytriidae</taxon>
        <taxon>Mucochytrium</taxon>
    </lineage>
</organism>
<reference evidence="2" key="1">
    <citation type="submission" date="2021-01" db="EMBL/GenBank/DDBJ databases">
        <authorList>
            <person name="Corre E."/>
            <person name="Pelletier E."/>
            <person name="Niang G."/>
            <person name="Scheremetjew M."/>
            <person name="Finn R."/>
            <person name="Kale V."/>
            <person name="Holt S."/>
            <person name="Cochrane G."/>
            <person name="Meng A."/>
            <person name="Brown T."/>
            <person name="Cohen L."/>
        </authorList>
    </citation>
    <scope>NUCLEOTIDE SEQUENCE</scope>
    <source>
        <strain evidence="2">NY070348D</strain>
    </source>
</reference>
<sequence>MGTEINGSGQMLFHNLERNDGLTSVSSTTLSQVIHRHFRNPELRRLAERVIVSQNNGEARPRRDRSKGKKYASMRTRRYDHQRDSTGRRYSVGGKPLARRQSSSETSQATTVTETETEAESWKDFDITQMRIDENEPIDDNSSVDDVTAMLNRNTKHGPTLLEFRDSSFAKHSVGQMTFNPVMQKWENTCSEEEDDIMAAFETDSFSEDDADDADDEQDQEAMPAVNTIAISVPDRAHINKSSNYSLGAANADYSVMTHDELGQLIVQRLVARSKAQM</sequence>
<evidence type="ECO:0000313" key="2">
    <source>
        <dbReference type="EMBL" id="CAD9689347.1"/>
    </source>
</evidence>
<name>A0A7S2S4M8_9STRA</name>
<evidence type="ECO:0000256" key="1">
    <source>
        <dbReference type="SAM" id="MobiDB-lite"/>
    </source>
</evidence>
<feature type="compositionally biased region" description="Low complexity" evidence="1">
    <location>
        <begin position="101"/>
        <end position="114"/>
    </location>
</feature>
<dbReference type="AlphaFoldDB" id="A0A7S2S4M8"/>
<proteinExistence type="predicted"/>